<dbReference type="AlphaFoldDB" id="A0A1F5ZAV8"/>
<name>A0A1F5ZAV8_9BACT</name>
<protein>
    <submittedName>
        <fullName evidence="1">Uncharacterized protein</fullName>
    </submittedName>
</protein>
<dbReference type="EMBL" id="MFJC01000018">
    <property type="protein sequence ID" value="OGG09606.1"/>
    <property type="molecule type" value="Genomic_DNA"/>
</dbReference>
<dbReference type="Proteomes" id="UP000176854">
    <property type="component" value="Unassembled WGS sequence"/>
</dbReference>
<reference evidence="1 2" key="1">
    <citation type="journal article" date="2016" name="Nat. Commun.">
        <title>Thousands of microbial genomes shed light on interconnected biogeochemical processes in an aquifer system.</title>
        <authorList>
            <person name="Anantharaman K."/>
            <person name="Brown C.T."/>
            <person name="Hug L.A."/>
            <person name="Sharon I."/>
            <person name="Castelle C.J."/>
            <person name="Probst A.J."/>
            <person name="Thomas B.C."/>
            <person name="Singh A."/>
            <person name="Wilkins M.J."/>
            <person name="Karaoz U."/>
            <person name="Brodie E.L."/>
            <person name="Williams K.H."/>
            <person name="Hubbard S.S."/>
            <person name="Banfield J.F."/>
        </authorList>
    </citation>
    <scope>NUCLEOTIDE SEQUENCE [LARGE SCALE GENOMIC DNA]</scope>
</reference>
<evidence type="ECO:0000313" key="2">
    <source>
        <dbReference type="Proteomes" id="UP000176854"/>
    </source>
</evidence>
<proteinExistence type="predicted"/>
<sequence>MYANNEWLHLLKSRYNLKYFLISQFEQSTVRTDLEILAHNPRASLVYSSGSVRLFRYNP</sequence>
<evidence type="ECO:0000313" key="1">
    <source>
        <dbReference type="EMBL" id="OGG09606.1"/>
    </source>
</evidence>
<organism evidence="1 2">
    <name type="scientific">Candidatus Gottesmanbacteria bacterium RBG_16_43_7</name>
    <dbReference type="NCBI Taxonomy" id="1798373"/>
    <lineage>
        <taxon>Bacteria</taxon>
        <taxon>Candidatus Gottesmaniibacteriota</taxon>
    </lineage>
</organism>
<accession>A0A1F5ZAV8</accession>
<gene>
    <name evidence="1" type="ORF">A2154_03045</name>
</gene>
<comment type="caution">
    <text evidence="1">The sequence shown here is derived from an EMBL/GenBank/DDBJ whole genome shotgun (WGS) entry which is preliminary data.</text>
</comment>